<dbReference type="RefSeq" id="WP_106208101.1">
    <property type="nucleotide sequence ID" value="NZ_PVTD01000016.1"/>
</dbReference>
<comment type="caution">
    <text evidence="2">The sequence shown here is derived from an EMBL/GenBank/DDBJ whole genome shotgun (WGS) entry which is preliminary data.</text>
</comment>
<dbReference type="Gene3D" id="3.10.129.10">
    <property type="entry name" value="Hotdog Thioesterase"/>
    <property type="match status" value="1"/>
</dbReference>
<reference evidence="2 3" key="1">
    <citation type="submission" date="2018-03" db="EMBL/GenBank/DDBJ databases">
        <title>Genomic Encyclopedia of Archaeal and Bacterial Type Strains, Phase II (KMG-II): from individual species to whole genera.</title>
        <authorList>
            <person name="Goeker M."/>
        </authorList>
    </citation>
    <scope>NUCLEOTIDE SEQUENCE [LARGE SCALE GENOMIC DNA]</scope>
    <source>
        <strain evidence="2 3">DSM 29328</strain>
    </source>
</reference>
<dbReference type="OrthoDB" id="9796589at2"/>
<dbReference type="PANTHER" id="PTHR43437:SF3">
    <property type="entry name" value="HYDROXYACYL-THIOESTER DEHYDRATASE TYPE 2, MITOCHONDRIAL"/>
    <property type="match status" value="1"/>
</dbReference>
<proteinExistence type="predicted"/>
<gene>
    <name evidence="2" type="ORF">CLV78_11610</name>
</gene>
<dbReference type="EMBL" id="PVTD01000016">
    <property type="protein sequence ID" value="PRY19920.1"/>
    <property type="molecule type" value="Genomic_DNA"/>
</dbReference>
<evidence type="ECO:0000313" key="3">
    <source>
        <dbReference type="Proteomes" id="UP000239480"/>
    </source>
</evidence>
<dbReference type="SUPFAM" id="SSF54637">
    <property type="entry name" value="Thioesterase/thiol ester dehydrase-isomerase"/>
    <property type="match status" value="1"/>
</dbReference>
<protein>
    <submittedName>
        <fullName evidence="2">Acyl dehydratase</fullName>
    </submittedName>
</protein>
<name>A0A2T0RFN4_9RHOB</name>
<evidence type="ECO:0000313" key="2">
    <source>
        <dbReference type="EMBL" id="PRY19920.1"/>
    </source>
</evidence>
<feature type="domain" description="MaoC-like" evidence="1">
    <location>
        <begin position="8"/>
        <end position="125"/>
    </location>
</feature>
<dbReference type="GO" id="GO:0019171">
    <property type="term" value="F:(3R)-hydroxyacyl-[acyl-carrier-protein] dehydratase activity"/>
    <property type="evidence" value="ECO:0007669"/>
    <property type="project" value="TreeGrafter"/>
</dbReference>
<accession>A0A2T0RFN4</accession>
<dbReference type="InterPro" id="IPR002539">
    <property type="entry name" value="MaoC-like_dom"/>
</dbReference>
<dbReference type="GO" id="GO:0006633">
    <property type="term" value="P:fatty acid biosynthetic process"/>
    <property type="evidence" value="ECO:0007669"/>
    <property type="project" value="TreeGrafter"/>
</dbReference>
<organism evidence="2 3">
    <name type="scientific">Aliiruegeria haliotis</name>
    <dbReference type="NCBI Taxonomy" id="1280846"/>
    <lineage>
        <taxon>Bacteria</taxon>
        <taxon>Pseudomonadati</taxon>
        <taxon>Pseudomonadota</taxon>
        <taxon>Alphaproteobacteria</taxon>
        <taxon>Rhodobacterales</taxon>
        <taxon>Roseobacteraceae</taxon>
        <taxon>Aliiruegeria</taxon>
    </lineage>
</organism>
<keyword evidence="3" id="KW-1185">Reference proteome</keyword>
<dbReference type="AlphaFoldDB" id="A0A2T0RFN4"/>
<dbReference type="InterPro" id="IPR029069">
    <property type="entry name" value="HotDog_dom_sf"/>
</dbReference>
<evidence type="ECO:0000259" key="1">
    <source>
        <dbReference type="Pfam" id="PF01575"/>
    </source>
</evidence>
<dbReference type="PANTHER" id="PTHR43437">
    <property type="entry name" value="HYDROXYACYL-THIOESTER DEHYDRATASE TYPE 2, MITOCHONDRIAL-RELATED"/>
    <property type="match status" value="1"/>
</dbReference>
<dbReference type="Proteomes" id="UP000239480">
    <property type="component" value="Unassembled WGS sequence"/>
</dbReference>
<dbReference type="InterPro" id="IPR050965">
    <property type="entry name" value="UPF0336/Enoyl-CoA_hydratase"/>
</dbReference>
<sequence length="143" mass="15499">MDSAPFAIGETHRFRKTVSESDVYQFAGITGDLSPNHVDEDMMSNTPFGGRIAHGALTIGYMSTCSSKACEGRIGGDYGTPVSLGYDRIRFVAPVMLGDTIEVTYVLAAYDPDKRRSTSDVTVTNQRGKTVAVATHIMTWVPD</sequence>
<dbReference type="Pfam" id="PF01575">
    <property type="entry name" value="MaoC_dehydratas"/>
    <property type="match status" value="1"/>
</dbReference>